<dbReference type="SUPFAM" id="SSF53850">
    <property type="entry name" value="Periplasmic binding protein-like II"/>
    <property type="match status" value="1"/>
</dbReference>
<dbReference type="EMBL" id="JABWRP020000015">
    <property type="protein sequence ID" value="MBV4543084.1"/>
    <property type="molecule type" value="Genomic_DNA"/>
</dbReference>
<accession>A0A923GJ71</accession>
<dbReference type="GO" id="GO:0022857">
    <property type="term" value="F:transmembrane transporter activity"/>
    <property type="evidence" value="ECO:0007669"/>
    <property type="project" value="InterPro"/>
</dbReference>
<proteinExistence type="predicted"/>
<protein>
    <submittedName>
        <fullName evidence="2">Glycine betaine ABC transporter substrate-binding protein</fullName>
    </submittedName>
</protein>
<feature type="domain" description="ABC-type glycine betaine transport system substrate-binding" evidence="1">
    <location>
        <begin position="3"/>
        <end position="254"/>
    </location>
</feature>
<evidence type="ECO:0000313" key="3">
    <source>
        <dbReference type="EMBL" id="MBV4543084.1"/>
    </source>
</evidence>
<reference evidence="2" key="2">
    <citation type="submission" date="2020-07" db="EMBL/GenBank/DDBJ databases">
        <authorList>
            <person name="Lood C."/>
            <person name="Girard L."/>
        </authorList>
    </citation>
    <scope>NUCLEOTIDE SEQUENCE</scope>
    <source>
        <strain evidence="2">RW4S2</strain>
    </source>
</reference>
<keyword evidence="4" id="KW-1185">Reference proteome</keyword>
<name>A0A923GJ71_9PSED</name>
<dbReference type="GO" id="GO:0043190">
    <property type="term" value="C:ATP-binding cassette (ABC) transporter complex"/>
    <property type="evidence" value="ECO:0007669"/>
    <property type="project" value="InterPro"/>
</dbReference>
<evidence type="ECO:0000313" key="2">
    <source>
        <dbReference type="EMBL" id="MBC3471648.1"/>
    </source>
</evidence>
<dbReference type="RefSeq" id="WP_186603052.1">
    <property type="nucleotide sequence ID" value="NZ_JABWRP020000015.1"/>
</dbReference>
<dbReference type="AlphaFoldDB" id="A0A923GJ71"/>
<evidence type="ECO:0000313" key="4">
    <source>
        <dbReference type="Proteomes" id="UP000628137"/>
    </source>
</evidence>
<gene>
    <name evidence="3" type="ORF">HU738_018740</name>
    <name evidence="2" type="ORF">HU738_13875</name>
</gene>
<organism evidence="2">
    <name type="scientific">Pseudomonas vlassakiae</name>
    <dbReference type="NCBI Taxonomy" id="485888"/>
    <lineage>
        <taxon>Bacteria</taxon>
        <taxon>Pseudomonadati</taxon>
        <taxon>Pseudomonadota</taxon>
        <taxon>Gammaproteobacteria</taxon>
        <taxon>Pseudomonadales</taxon>
        <taxon>Pseudomonadaceae</taxon>
        <taxon>Pseudomonas</taxon>
    </lineage>
</organism>
<dbReference type="Gene3D" id="3.40.190.100">
    <property type="entry name" value="Glycine betaine-binding periplasmic protein, domain 2"/>
    <property type="match status" value="1"/>
</dbReference>
<sequence length="262" mass="29361">MQKHIRLGYIDLSFHAASAALVQRTLERHGYLVEVITAPHEEMFRLYSEGQVEMLVSAWLPASHGAYLAACKKPSTSLGVLYNPFCIWGVPDYVPEDQVATIADLLRPDVAQRMSRRIQGINPGAGISRFSKAMVTQYELDAEGYFFAQGTEADCFNRYEQSYAEREWFVVPLWHPQYLHHAYKIRALDEPLGLLGGEDQATLIAASDVVQKMPKELIEDLISLQPGNAAVSELDFLIRHKKLSALEAADIWLSRQSAPAEA</sequence>
<reference evidence="3" key="3">
    <citation type="submission" date="2021-06" db="EMBL/GenBank/DDBJ databases">
        <title>Updating the genus Pseudomonas: Description of 43 new species and partition of the Pseudomonas putida group.</title>
        <authorList>
            <person name="Girard L."/>
            <person name="Lood C."/>
            <person name="Vandamme P."/>
            <person name="Rokni-Zadeh H."/>
            <person name="Van Noort V."/>
            <person name="Hofte M."/>
            <person name="Lavigne R."/>
            <person name="De Mot R."/>
        </authorList>
    </citation>
    <scope>NUCLEOTIDE SEQUENCE</scope>
    <source>
        <strain evidence="3">RW4S2</strain>
    </source>
</reference>
<dbReference type="Pfam" id="PF04069">
    <property type="entry name" value="OpuAC"/>
    <property type="match status" value="1"/>
</dbReference>
<comment type="caution">
    <text evidence="2">The sequence shown here is derived from an EMBL/GenBank/DDBJ whole genome shotgun (WGS) entry which is preliminary data.</text>
</comment>
<reference evidence="2 4" key="1">
    <citation type="journal article" date="2020" name="Microorganisms">
        <title>Reliable Identification of Environmental Pseudomonas Isolates Using the rpoD Gene.</title>
        <authorList>
            <consortium name="The Broad Institute Genome Sequencing Platform"/>
            <person name="Girard L."/>
            <person name="Lood C."/>
            <person name="Rokni-Zadeh H."/>
            <person name="van Noort V."/>
            <person name="Lavigne R."/>
            <person name="De Mot R."/>
        </authorList>
    </citation>
    <scope>NUCLEOTIDE SEQUENCE</scope>
    <source>
        <strain evidence="2 4">RW4S2</strain>
    </source>
</reference>
<evidence type="ECO:0000259" key="1">
    <source>
        <dbReference type="Pfam" id="PF04069"/>
    </source>
</evidence>
<dbReference type="EMBL" id="JABWRP010000010">
    <property type="protein sequence ID" value="MBC3471648.1"/>
    <property type="molecule type" value="Genomic_DNA"/>
</dbReference>
<dbReference type="Gene3D" id="3.10.105.10">
    <property type="entry name" value="Dipeptide-binding Protein, Domain 3"/>
    <property type="match status" value="1"/>
</dbReference>
<dbReference type="InterPro" id="IPR007210">
    <property type="entry name" value="ABC_Gly_betaine_transp_sub-bd"/>
</dbReference>
<dbReference type="Proteomes" id="UP000628137">
    <property type="component" value="Unassembled WGS sequence"/>
</dbReference>